<sequence length="398" mass="45501">MVVQQSLISFSAKVSLFWFMKFLGISNRIRFFSLGFCIISFSLQAQTEKQVVYGDDFVFNLDYETSFEAFGPVRYKDHFAFYNPVNSSLKLFDQKSLTVASTINIVKEGPKSTAKPFGVFSNGMGVFTLDFYKQVINQIDANGFVIKTYNISSQAVGSNDGLLPLPLSSIYFQGPYIYIPIPGGISLKTNFTNHSRKTILRVNKENGTKDTFLNYPENYSHNIGGGRPSILATTSNSKSKSLLVSYPLDHRIFELTIEGEIKVHMAKSSDFDDFDDFYYKEDRIDDGGSNGTLKKWLGNYSYSFLFYDEFTDTYWRFVNLPLSYAQLNQKEVIEAKFRIYKVLVLDKNFKKVAESDELQGIDLSLMSGKIFSTEKGIHIYAKNQENEEEMRFKTLKIK</sequence>
<accession>A0A150XSF9</accession>
<protein>
    <recommendedName>
        <fullName evidence="3">DUF4221 domain-containing protein</fullName>
    </recommendedName>
</protein>
<evidence type="ECO:0000313" key="2">
    <source>
        <dbReference type="Proteomes" id="UP000075583"/>
    </source>
</evidence>
<dbReference type="Pfam" id="PF13970">
    <property type="entry name" value="DUF4221"/>
    <property type="match status" value="1"/>
</dbReference>
<reference evidence="1" key="1">
    <citation type="submission" date="2016-01" db="EMBL/GenBank/DDBJ databases">
        <title>Genome sequencing of Roseivirga ehrenbergii KMM 6017.</title>
        <authorList>
            <person name="Selvaratnam C."/>
            <person name="Thevarajoo S."/>
            <person name="Goh K.M."/>
            <person name="Ee R."/>
            <person name="Chan K.-G."/>
            <person name="Chong C.S."/>
        </authorList>
    </citation>
    <scope>NUCLEOTIDE SEQUENCE [LARGE SCALE GENOMIC DNA]</scope>
    <source>
        <strain evidence="1">KMM 6017</strain>
    </source>
</reference>
<evidence type="ECO:0008006" key="3">
    <source>
        <dbReference type="Google" id="ProtNLM"/>
    </source>
</evidence>
<comment type="caution">
    <text evidence="1">The sequence shown here is derived from an EMBL/GenBank/DDBJ whole genome shotgun (WGS) entry which is preliminary data.</text>
</comment>
<dbReference type="AlphaFoldDB" id="A0A150XSF9"/>
<dbReference type="EMBL" id="LQZQ01000002">
    <property type="protein sequence ID" value="KYG81651.1"/>
    <property type="molecule type" value="Genomic_DNA"/>
</dbReference>
<name>A0A150XSF9_ROSEK</name>
<proteinExistence type="predicted"/>
<keyword evidence="2" id="KW-1185">Reference proteome</keyword>
<dbReference type="InterPro" id="IPR025316">
    <property type="entry name" value="DUF4221"/>
</dbReference>
<organism evidence="1 2">
    <name type="scientific">Roseivirga ehrenbergii (strain DSM 102268 / JCM 13514 / KCTC 12282 / NCIMB 14502 / KMM 6017)</name>
    <dbReference type="NCBI Taxonomy" id="279360"/>
    <lineage>
        <taxon>Bacteria</taxon>
        <taxon>Pseudomonadati</taxon>
        <taxon>Bacteroidota</taxon>
        <taxon>Cytophagia</taxon>
        <taxon>Cytophagales</taxon>
        <taxon>Roseivirgaceae</taxon>
        <taxon>Roseivirga</taxon>
    </lineage>
</organism>
<gene>
    <name evidence="1" type="ORF">MB14_13800</name>
</gene>
<evidence type="ECO:0000313" key="1">
    <source>
        <dbReference type="EMBL" id="KYG81651.1"/>
    </source>
</evidence>
<dbReference type="Proteomes" id="UP000075583">
    <property type="component" value="Unassembled WGS sequence"/>
</dbReference>
<dbReference type="STRING" id="279360.MB14_13800"/>